<keyword evidence="6" id="KW-0808">Transferase</keyword>
<evidence type="ECO:0000256" key="3">
    <source>
        <dbReference type="ARBA" id="ARBA00012438"/>
    </source>
</evidence>
<dbReference type="Proteomes" id="UP000184444">
    <property type="component" value="Unassembled WGS sequence"/>
</dbReference>
<sequence>MPQTSPRRDGSATPTPDPAQRAARPVALPRMAWRGPIRPRTLIASRWIALAGQASVVAGAWALGARFPLIPVMAVMGIAVVLNLRLAQRARRADTDRALAQLAFDTVQTGMVLTLTGGIMNPFALFVLAPLTIGASVLPLRHILMLAGSTGVMLVLMTTVSVPLSFLPDTPLRPELALYVGRVLELFIGGAFFAAFVYRVSADLMATSAALAATQMGLEREQRLQHLGGVVAAAAHEMGTPLATIKLIAAELAEDLGDRPDVADDLAELRRSADRCRDIMRSMGKAGKDDLLLHSAPLSDLLAEAAAPHQQRGAHIRMNLGETGALIVRREAGLIHALRNLVQNAVDFAAETVEVQASHGDGRIRIAIHDDGPGYPPHLLARLGEPYLTTRKAGTQGDSYEGMGLGLFIARTLLERSGGTVKFVNRDGATALVTWPMAALLADDRVALGPNPTISG</sequence>
<dbReference type="PANTHER" id="PTHR44936:SF10">
    <property type="entry name" value="SENSOR PROTEIN RSTB"/>
    <property type="match status" value="1"/>
</dbReference>
<gene>
    <name evidence="13" type="ORF">SAMN05444389_104176</name>
</gene>
<dbReference type="GO" id="GO:0005886">
    <property type="term" value="C:plasma membrane"/>
    <property type="evidence" value="ECO:0007669"/>
    <property type="project" value="UniProtKB-SubCell"/>
</dbReference>
<reference evidence="14" key="1">
    <citation type="submission" date="2016-11" db="EMBL/GenBank/DDBJ databases">
        <authorList>
            <person name="Varghese N."/>
            <person name="Submissions S."/>
        </authorList>
    </citation>
    <scope>NUCLEOTIDE SEQUENCE [LARGE SCALE GENOMIC DNA]</scope>
    <source>
        <strain evidence="14">DSM 6637</strain>
    </source>
</reference>
<dbReference type="SMART" id="SM00388">
    <property type="entry name" value="HisKA"/>
    <property type="match status" value="1"/>
</dbReference>
<keyword evidence="11" id="KW-0812">Transmembrane</keyword>
<dbReference type="Gene3D" id="3.30.565.10">
    <property type="entry name" value="Histidine kinase-like ATPase, C-terminal domain"/>
    <property type="match status" value="1"/>
</dbReference>
<keyword evidence="11" id="KW-1133">Transmembrane helix</keyword>
<feature type="region of interest" description="Disordered" evidence="10">
    <location>
        <begin position="1"/>
        <end position="25"/>
    </location>
</feature>
<dbReference type="GO" id="GO:0000155">
    <property type="term" value="F:phosphorelay sensor kinase activity"/>
    <property type="evidence" value="ECO:0007669"/>
    <property type="project" value="InterPro"/>
</dbReference>
<evidence type="ECO:0000313" key="14">
    <source>
        <dbReference type="Proteomes" id="UP000184444"/>
    </source>
</evidence>
<evidence type="ECO:0000256" key="8">
    <source>
        <dbReference type="ARBA" id="ARBA00022777"/>
    </source>
</evidence>
<dbReference type="CDD" id="cd00082">
    <property type="entry name" value="HisKA"/>
    <property type="match status" value="1"/>
</dbReference>
<dbReference type="Pfam" id="PF02518">
    <property type="entry name" value="HATPase_c"/>
    <property type="match status" value="1"/>
</dbReference>
<comment type="catalytic activity">
    <reaction evidence="1">
        <text>ATP + protein L-histidine = ADP + protein N-phospho-L-histidine.</text>
        <dbReference type="EC" id="2.7.13.3"/>
    </reaction>
</comment>
<dbReference type="InterPro" id="IPR047770">
    <property type="entry name" value="RegB"/>
</dbReference>
<evidence type="ECO:0000256" key="6">
    <source>
        <dbReference type="ARBA" id="ARBA00022679"/>
    </source>
</evidence>
<dbReference type="NCBIfam" id="NF033792">
    <property type="entry name" value="ActS_PrrB_HisK"/>
    <property type="match status" value="1"/>
</dbReference>
<evidence type="ECO:0000256" key="9">
    <source>
        <dbReference type="ARBA" id="ARBA00022840"/>
    </source>
</evidence>
<keyword evidence="9" id="KW-0067">ATP-binding</keyword>
<evidence type="ECO:0000256" key="11">
    <source>
        <dbReference type="SAM" id="Phobius"/>
    </source>
</evidence>
<evidence type="ECO:0000259" key="12">
    <source>
        <dbReference type="PROSITE" id="PS50109"/>
    </source>
</evidence>
<dbReference type="InterPro" id="IPR003594">
    <property type="entry name" value="HATPase_dom"/>
</dbReference>
<dbReference type="InterPro" id="IPR003661">
    <property type="entry name" value="HisK_dim/P_dom"/>
</dbReference>
<dbReference type="EC" id="2.7.13.3" evidence="3"/>
<keyword evidence="7" id="KW-0547">Nucleotide-binding</keyword>
<dbReference type="SUPFAM" id="SSF47384">
    <property type="entry name" value="Homodimeric domain of signal transducing histidine kinase"/>
    <property type="match status" value="1"/>
</dbReference>
<proteinExistence type="predicted"/>
<dbReference type="InterPro" id="IPR005467">
    <property type="entry name" value="His_kinase_dom"/>
</dbReference>
<feature type="transmembrane region" description="Helical" evidence="11">
    <location>
        <begin position="143"/>
        <end position="164"/>
    </location>
</feature>
<evidence type="ECO:0000256" key="10">
    <source>
        <dbReference type="SAM" id="MobiDB-lite"/>
    </source>
</evidence>
<feature type="compositionally biased region" description="Basic and acidic residues" evidence="10">
    <location>
        <begin position="1"/>
        <end position="10"/>
    </location>
</feature>
<dbReference type="InterPro" id="IPR004358">
    <property type="entry name" value="Sig_transdc_His_kin-like_C"/>
</dbReference>
<dbReference type="STRING" id="53463.SAMN05444389_104176"/>
<feature type="domain" description="Histidine kinase" evidence="12">
    <location>
        <begin position="233"/>
        <end position="439"/>
    </location>
</feature>
<protein>
    <recommendedName>
        <fullName evidence="3">histidine kinase</fullName>
        <ecNumber evidence="3">2.7.13.3</ecNumber>
    </recommendedName>
</protein>
<comment type="subcellular location">
    <subcellularLocation>
        <location evidence="2">Cell membrane</location>
        <topology evidence="2">Multi-pass membrane protein</topology>
    </subcellularLocation>
</comment>
<feature type="transmembrane region" description="Helical" evidence="11">
    <location>
        <begin position="43"/>
        <end position="63"/>
    </location>
</feature>
<dbReference type="GO" id="GO:0005524">
    <property type="term" value="F:ATP binding"/>
    <property type="evidence" value="ECO:0007669"/>
    <property type="project" value="UniProtKB-KW"/>
</dbReference>
<dbReference type="Pfam" id="PF00512">
    <property type="entry name" value="HisKA"/>
    <property type="match status" value="1"/>
</dbReference>
<evidence type="ECO:0000256" key="4">
    <source>
        <dbReference type="ARBA" id="ARBA00022475"/>
    </source>
</evidence>
<accession>A0A1M7GKC1</accession>
<evidence type="ECO:0000256" key="7">
    <source>
        <dbReference type="ARBA" id="ARBA00022741"/>
    </source>
</evidence>
<keyword evidence="8 13" id="KW-0418">Kinase</keyword>
<keyword evidence="14" id="KW-1185">Reference proteome</keyword>
<keyword evidence="5" id="KW-0597">Phosphoprotein</keyword>
<dbReference type="PROSITE" id="PS50109">
    <property type="entry name" value="HIS_KIN"/>
    <property type="match status" value="1"/>
</dbReference>
<feature type="transmembrane region" description="Helical" evidence="11">
    <location>
        <begin position="107"/>
        <end position="131"/>
    </location>
</feature>
<feature type="transmembrane region" description="Helical" evidence="11">
    <location>
        <begin position="69"/>
        <end position="86"/>
    </location>
</feature>
<organism evidence="13 14">
    <name type="scientific">Paracoccus solventivorans</name>
    <dbReference type="NCBI Taxonomy" id="53463"/>
    <lineage>
        <taxon>Bacteria</taxon>
        <taxon>Pseudomonadati</taxon>
        <taxon>Pseudomonadota</taxon>
        <taxon>Alphaproteobacteria</taxon>
        <taxon>Rhodobacterales</taxon>
        <taxon>Paracoccaceae</taxon>
        <taxon>Paracoccus</taxon>
    </lineage>
</organism>
<keyword evidence="4" id="KW-1003">Cell membrane</keyword>
<evidence type="ECO:0000256" key="1">
    <source>
        <dbReference type="ARBA" id="ARBA00000085"/>
    </source>
</evidence>
<evidence type="ECO:0000256" key="2">
    <source>
        <dbReference type="ARBA" id="ARBA00004651"/>
    </source>
</evidence>
<dbReference type="InterPro" id="IPR036097">
    <property type="entry name" value="HisK_dim/P_sf"/>
</dbReference>
<evidence type="ECO:0000313" key="13">
    <source>
        <dbReference type="EMBL" id="SHM16568.1"/>
    </source>
</evidence>
<dbReference type="SMART" id="SM00387">
    <property type="entry name" value="HATPase_c"/>
    <property type="match status" value="1"/>
</dbReference>
<dbReference type="Gene3D" id="1.10.287.130">
    <property type="match status" value="1"/>
</dbReference>
<feature type="transmembrane region" description="Helical" evidence="11">
    <location>
        <begin position="176"/>
        <end position="198"/>
    </location>
</feature>
<dbReference type="InterPro" id="IPR050980">
    <property type="entry name" value="2C_sensor_his_kinase"/>
</dbReference>
<dbReference type="AlphaFoldDB" id="A0A1M7GKC1"/>
<dbReference type="EMBL" id="FRCK01000004">
    <property type="protein sequence ID" value="SHM16568.1"/>
    <property type="molecule type" value="Genomic_DNA"/>
</dbReference>
<dbReference type="PRINTS" id="PR00344">
    <property type="entry name" value="BCTRLSENSOR"/>
</dbReference>
<evidence type="ECO:0000256" key="5">
    <source>
        <dbReference type="ARBA" id="ARBA00022553"/>
    </source>
</evidence>
<dbReference type="PANTHER" id="PTHR44936">
    <property type="entry name" value="SENSOR PROTEIN CREC"/>
    <property type="match status" value="1"/>
</dbReference>
<name>A0A1M7GKC1_9RHOB</name>
<keyword evidence="11" id="KW-0472">Membrane</keyword>
<dbReference type="SUPFAM" id="SSF55874">
    <property type="entry name" value="ATPase domain of HSP90 chaperone/DNA topoisomerase II/histidine kinase"/>
    <property type="match status" value="1"/>
</dbReference>
<dbReference type="InterPro" id="IPR036890">
    <property type="entry name" value="HATPase_C_sf"/>
</dbReference>